<organism evidence="2 3">
    <name type="scientific">Papio anubis</name>
    <name type="common">Olive baboon</name>
    <dbReference type="NCBI Taxonomy" id="9555"/>
    <lineage>
        <taxon>Eukaryota</taxon>
        <taxon>Metazoa</taxon>
        <taxon>Chordata</taxon>
        <taxon>Craniata</taxon>
        <taxon>Vertebrata</taxon>
        <taxon>Euteleostomi</taxon>
        <taxon>Mammalia</taxon>
        <taxon>Eutheria</taxon>
        <taxon>Euarchontoglires</taxon>
        <taxon>Primates</taxon>
        <taxon>Haplorrhini</taxon>
        <taxon>Catarrhini</taxon>
        <taxon>Cercopithecidae</taxon>
        <taxon>Cercopithecinae</taxon>
        <taxon>Papio</taxon>
    </lineage>
</organism>
<protein>
    <recommendedName>
        <fullName evidence="4">Secreted protein</fullName>
    </recommendedName>
</protein>
<reference evidence="2 3" key="1">
    <citation type="submission" date="2012-03" db="EMBL/GenBank/DDBJ databases">
        <title>Whole Genome Assembly of Papio anubis.</title>
        <authorList>
            <person name="Liu Y.L."/>
            <person name="Abraham K.A."/>
            <person name="Akbar H.A."/>
            <person name="Ali S.A."/>
            <person name="Anosike U.A."/>
            <person name="Aqrawi P.A."/>
            <person name="Arias F.A."/>
            <person name="Attaway T.A."/>
            <person name="Awwad R.A."/>
            <person name="Babu C.B."/>
            <person name="Bandaranaike D.B."/>
            <person name="Battles P.B."/>
            <person name="Bell A.B."/>
            <person name="Beltran B.B."/>
            <person name="Berhane-Mersha D.B."/>
            <person name="Bess C.B."/>
            <person name="Bickham C.B."/>
            <person name="Bolden T.B."/>
            <person name="Carter K.C."/>
            <person name="Chau D.C."/>
            <person name="Chavez A.C."/>
            <person name="Clerc-Blankenburg K.C."/>
            <person name="Coyle M.C."/>
            <person name="Dao M.D."/>
            <person name="Davila M.L.D."/>
            <person name="Davy-Carroll L.D."/>
            <person name="Denson S.D."/>
            <person name="Dinh H.D."/>
            <person name="Fernandez S.F."/>
            <person name="Fernando P.F."/>
            <person name="Forbes L.F."/>
            <person name="Francis C.F."/>
            <person name="Francisco L.F."/>
            <person name="Fu Q.F."/>
            <person name="Garcia-Iii R.G."/>
            <person name="Garrett T.G."/>
            <person name="Gross S.G."/>
            <person name="Gubbala S.G."/>
            <person name="Hirani K.H."/>
            <person name="Hogues M.H."/>
            <person name="Hollins B.H."/>
            <person name="Jackson L.J."/>
            <person name="Javaid M.J."/>
            <person name="Jhangiani S.J."/>
            <person name="Johnson A.J."/>
            <person name="Johnson B.J."/>
            <person name="Jones J.J."/>
            <person name="Joshi V.J."/>
            <person name="Kalu J.K."/>
            <person name="Khan N.K."/>
            <person name="Korchina V.K."/>
            <person name="Kovar C.K."/>
            <person name="Lago L.L."/>
            <person name="Lara F.L."/>
            <person name="Le T.-K.L."/>
            <person name="Lee S.L."/>
            <person name="Legall-Iii F.L."/>
            <person name="Lemon S.L."/>
            <person name="Liu J.L."/>
            <person name="Liu Y.-S.L."/>
            <person name="Liyanage D.L."/>
            <person name="Lopez J.L."/>
            <person name="Lorensuhewa L.L."/>
            <person name="Mata R.M."/>
            <person name="Mathew T.M."/>
            <person name="Mercado C.M."/>
            <person name="Mercado I.M."/>
            <person name="Morales K.M."/>
            <person name="Morgan M.M."/>
            <person name="Munidasa M.M."/>
            <person name="Ngo D.N."/>
            <person name="Nguyen L.N."/>
            <person name="Nguyen T.N."/>
            <person name="Nguyen N.N."/>
            <person name="Obregon M.O."/>
            <person name="Okwuonu G.O."/>
            <person name="Ongeri F.O."/>
            <person name="Onwere C.O."/>
            <person name="Osifeso I.O."/>
            <person name="Parra A.P."/>
            <person name="Patil S.P."/>
            <person name="Perez A.P."/>
            <person name="Perez Y.P."/>
            <person name="Pham C.P."/>
            <person name="Pu L.-L.P."/>
            <person name="Puazo M.P."/>
            <person name="Quiroz J.Q."/>
            <person name="Rouhana J.R."/>
            <person name="Ruiz M.R."/>
            <person name="Ruiz S.-J.R."/>
            <person name="Saada N.S."/>
            <person name="Santibanez J.S."/>
            <person name="Scheel M.S."/>
            <person name="Schneider B.S."/>
            <person name="Simmons D.S."/>
            <person name="Sisson I.S."/>
            <person name="Tang L.-Y.T."/>
            <person name="Thornton R.T."/>
            <person name="Tisius J.T."/>
            <person name="Toledanes G.T."/>
            <person name="Trejos Z.T."/>
            <person name="Usmani K.U."/>
            <person name="Varghese R.V."/>
            <person name="Vattathil S.V."/>
            <person name="Vee V.V."/>
            <person name="Walker D.W."/>
            <person name="Weissenberger G.W."/>
            <person name="White C.W."/>
            <person name="Williams A.W."/>
            <person name="Woodworth J.W."/>
            <person name="Wright R.W."/>
            <person name="Zhu Y.Z."/>
            <person name="Han Y.H."/>
            <person name="Newsham I.N."/>
            <person name="Nazareth L.N."/>
            <person name="Worley K.W."/>
            <person name="Muzny D.M."/>
            <person name="Rogers J.R."/>
            <person name="Gibbs R.G."/>
        </authorList>
    </citation>
    <scope>NUCLEOTIDE SEQUENCE [LARGE SCALE GENOMIC DNA]</scope>
</reference>
<proteinExistence type="predicted"/>
<dbReference type="PANTHER" id="PTHR12138:SF162">
    <property type="entry name" value="CHROMOSOME UNDETERMINED SCAFFOLD_275, WHOLE GENOME SHOTGUN SEQUENCE"/>
    <property type="match status" value="1"/>
</dbReference>
<feature type="signal peptide" evidence="1">
    <location>
        <begin position="1"/>
        <end position="23"/>
    </location>
</feature>
<feature type="chain" id="PRO_5035273817" description="Secreted protein" evidence="1">
    <location>
        <begin position="24"/>
        <end position="107"/>
    </location>
</feature>
<dbReference type="PANTHER" id="PTHR12138">
    <property type="entry name" value="PRIMATE-EXPANDED PROTEIN FAMILY"/>
    <property type="match status" value="1"/>
</dbReference>
<evidence type="ECO:0000313" key="3">
    <source>
        <dbReference type="Proteomes" id="UP000028761"/>
    </source>
</evidence>
<dbReference type="AlphaFoldDB" id="A0A8I5NUL4"/>
<dbReference type="Proteomes" id="UP000028761">
    <property type="component" value="Chromosome 1"/>
</dbReference>
<evidence type="ECO:0008006" key="4">
    <source>
        <dbReference type="Google" id="ProtNLM"/>
    </source>
</evidence>
<dbReference type="Ensembl" id="ENSPANT00000075496.1">
    <property type="protein sequence ID" value="ENSPANP00000059356.1"/>
    <property type="gene ID" value="ENSPANG00000040764.1"/>
</dbReference>
<name>A0A8I5NUL4_PAPAN</name>
<reference evidence="2" key="2">
    <citation type="submission" date="2025-08" db="UniProtKB">
        <authorList>
            <consortium name="Ensembl"/>
        </authorList>
    </citation>
    <scope>IDENTIFICATION</scope>
</reference>
<accession>A0A8I5NUL4</accession>
<evidence type="ECO:0000313" key="2">
    <source>
        <dbReference type="Ensembl" id="ENSPANP00000059356.1"/>
    </source>
</evidence>
<keyword evidence="1" id="KW-0732">Signal</keyword>
<evidence type="ECO:0000256" key="1">
    <source>
        <dbReference type="SAM" id="SignalP"/>
    </source>
</evidence>
<dbReference type="OMA" id="HELIFVY"/>
<sequence length="107" mass="12191">MCHHARLIFVFLVEMGFLHVGKAGLKLLNSSDLPALASPSVRITGMSHRARPTFKSLIHHELIFVYGVRKGSSFNFPPTASQFSQNHLWNRESFSHCLFLSRLSRIR</sequence>
<reference evidence="2" key="3">
    <citation type="submission" date="2025-09" db="UniProtKB">
        <authorList>
            <consortium name="Ensembl"/>
        </authorList>
    </citation>
    <scope>IDENTIFICATION</scope>
</reference>
<dbReference type="PRINTS" id="PR02045">
    <property type="entry name" value="F138DOMAIN"/>
</dbReference>
<keyword evidence="3" id="KW-1185">Reference proteome</keyword>
<dbReference type="GeneTree" id="ENSGT01120000271815"/>